<proteinExistence type="predicted"/>
<evidence type="ECO:0000313" key="1">
    <source>
        <dbReference type="EMBL" id="CAG8654064.1"/>
    </source>
</evidence>
<name>A0ACA9NKY5_9GLOM</name>
<comment type="caution">
    <text evidence="1">The sequence shown here is derived from an EMBL/GenBank/DDBJ whole genome shotgun (WGS) entry which is preliminary data.</text>
</comment>
<accession>A0ACA9NKY5</accession>
<dbReference type="Proteomes" id="UP000789920">
    <property type="component" value="Unassembled WGS sequence"/>
</dbReference>
<gene>
    <name evidence="1" type="ORF">RPERSI_LOCUS8001</name>
</gene>
<organism evidence="1 2">
    <name type="scientific">Racocetra persica</name>
    <dbReference type="NCBI Taxonomy" id="160502"/>
    <lineage>
        <taxon>Eukaryota</taxon>
        <taxon>Fungi</taxon>
        <taxon>Fungi incertae sedis</taxon>
        <taxon>Mucoromycota</taxon>
        <taxon>Glomeromycotina</taxon>
        <taxon>Glomeromycetes</taxon>
        <taxon>Diversisporales</taxon>
        <taxon>Gigasporaceae</taxon>
        <taxon>Racocetra</taxon>
    </lineage>
</organism>
<evidence type="ECO:0000313" key="2">
    <source>
        <dbReference type="Proteomes" id="UP000789920"/>
    </source>
</evidence>
<protein>
    <submittedName>
        <fullName evidence="1">12392_t:CDS:1</fullName>
    </submittedName>
</protein>
<keyword evidence="2" id="KW-1185">Reference proteome</keyword>
<dbReference type="EMBL" id="CAJVQC010014067">
    <property type="protein sequence ID" value="CAG8654064.1"/>
    <property type="molecule type" value="Genomic_DNA"/>
</dbReference>
<reference evidence="1" key="1">
    <citation type="submission" date="2021-06" db="EMBL/GenBank/DDBJ databases">
        <authorList>
            <person name="Kallberg Y."/>
            <person name="Tangrot J."/>
            <person name="Rosling A."/>
        </authorList>
    </citation>
    <scope>NUCLEOTIDE SEQUENCE</scope>
    <source>
        <strain evidence="1">MA461A</strain>
    </source>
</reference>
<sequence length="357" mass="40701">MANKNFKNRPSKINLLHIDGKILQDRFFEPLNLTVEKVAQDIKEKDRNDLDLACRLAYYFQIGSEVFLNIQQIYDLDAGKKTNMDNPETILTILIGLEVHITLAKLGYLGVLPIINPEVVLLGLKLAAALNMKISPFVLFDRKMYNYFDLPKGYQITQQEIPLATQGHLPIILQNRTVKIPIKVLQLEEDTAKSTYSSSGVKLDFNRSGNPLIELVTEPVFKQVETVLIFIKQLQNLLRYLEISEAKMEKGQLRVDLNFSLQLGGSYSTPRYEIKNLNSLANIEKALQQEVNKHQSLFSEGQKPPLSQTLGFDEAHQTTVTHREKTNYYYLPEVNIPPIKISSKEIKKIVQNLPPLP</sequence>